<evidence type="ECO:0000313" key="2">
    <source>
        <dbReference type="EMBL" id="BFF91488.1"/>
    </source>
</evidence>
<dbReference type="EMBL" id="AP029263">
    <property type="protein sequence ID" value="BFF91488.1"/>
    <property type="molecule type" value="Genomic_DNA"/>
</dbReference>
<sequence length="185" mass="21316">MGNLFSSKTSEKCKRQPSGYRQFLRAYKQKHPDMPQEQVTLSALRNWGKLSPSQKMSFVNVPSLQANHTRQKLNITDRSRARARARRRRNKKTGTKTQASSLPDCDSNFDSDDDIRFPNFMDQYRSVHEELSESDLCQQGTNAWMSLTEQQKNLFKDTPSTDALLEHCTCSPMAKPKARATRKKK</sequence>
<dbReference type="SUPFAM" id="SSF47095">
    <property type="entry name" value="HMG-box"/>
    <property type="match status" value="1"/>
</dbReference>
<dbReference type="Proteomes" id="UP001500889">
    <property type="component" value="Chromosome O"/>
</dbReference>
<dbReference type="GO" id="GO:0005634">
    <property type="term" value="C:nucleus"/>
    <property type="evidence" value="ECO:0007669"/>
    <property type="project" value="UniProtKB-ARBA"/>
</dbReference>
<accession>A0AAU9EX85</accession>
<organism evidence="2 3">
    <name type="scientific">Drosophila madeirensis</name>
    <name type="common">Fruit fly</name>
    <dbReference type="NCBI Taxonomy" id="30013"/>
    <lineage>
        <taxon>Eukaryota</taxon>
        <taxon>Metazoa</taxon>
        <taxon>Ecdysozoa</taxon>
        <taxon>Arthropoda</taxon>
        <taxon>Hexapoda</taxon>
        <taxon>Insecta</taxon>
        <taxon>Pterygota</taxon>
        <taxon>Neoptera</taxon>
        <taxon>Endopterygota</taxon>
        <taxon>Diptera</taxon>
        <taxon>Brachycera</taxon>
        <taxon>Muscomorpha</taxon>
        <taxon>Ephydroidea</taxon>
        <taxon>Drosophilidae</taxon>
        <taxon>Drosophila</taxon>
        <taxon>Sophophora</taxon>
    </lineage>
</organism>
<feature type="compositionally biased region" description="Basic residues" evidence="1">
    <location>
        <begin position="81"/>
        <end position="94"/>
    </location>
</feature>
<dbReference type="Pfam" id="PF06382">
    <property type="entry name" value="Protamine_like"/>
    <property type="match status" value="1"/>
</dbReference>
<name>A0AAU9EX85_DROMD</name>
<evidence type="ECO:0000256" key="1">
    <source>
        <dbReference type="SAM" id="MobiDB-lite"/>
    </source>
</evidence>
<keyword evidence="3" id="KW-1185">Reference proteome</keyword>
<feature type="region of interest" description="Disordered" evidence="1">
    <location>
        <begin position="77"/>
        <end position="107"/>
    </location>
</feature>
<dbReference type="GO" id="GO:0035092">
    <property type="term" value="P:sperm DNA condensation"/>
    <property type="evidence" value="ECO:0007669"/>
    <property type="project" value="InterPro"/>
</dbReference>
<evidence type="ECO:0000313" key="3">
    <source>
        <dbReference type="Proteomes" id="UP001500889"/>
    </source>
</evidence>
<protein>
    <recommendedName>
        <fullName evidence="4">HMG box domain-containing protein</fullName>
    </recommendedName>
</protein>
<evidence type="ECO:0008006" key="4">
    <source>
        <dbReference type="Google" id="ProtNLM"/>
    </source>
</evidence>
<dbReference type="InterPro" id="IPR024460">
    <property type="entry name" value="Protamine-like"/>
</dbReference>
<proteinExistence type="predicted"/>
<gene>
    <name evidence="2" type="ORF">DMAD_09753</name>
</gene>
<reference evidence="2 3" key="1">
    <citation type="submission" date="2024-02" db="EMBL/GenBank/DDBJ databases">
        <title>A chromosome-level genome assembly of Drosophila madeirensis, a fruit fly species endemic to Madeira island.</title>
        <authorList>
            <person name="Tomihara K."/>
            <person name="Llopart A."/>
            <person name="Yamamoto D."/>
        </authorList>
    </citation>
    <scope>NUCLEOTIDE SEQUENCE [LARGE SCALE GENOMIC DNA]</scope>
    <source>
        <strain evidence="2 3">RF1</strain>
    </source>
</reference>
<dbReference type="InterPro" id="IPR036910">
    <property type="entry name" value="HMG_box_dom_sf"/>
</dbReference>
<dbReference type="AlphaFoldDB" id="A0AAU9EX85"/>